<reference evidence="3 4" key="2">
    <citation type="submission" date="2024-07" db="EMBL/GenBank/DDBJ databases">
        <authorList>
            <person name="Akdeniz Z."/>
        </authorList>
    </citation>
    <scope>NUCLEOTIDE SEQUENCE [LARGE SCALE GENOMIC DNA]</scope>
</reference>
<proteinExistence type="predicted"/>
<feature type="transmembrane region" description="Helical" evidence="1">
    <location>
        <begin position="124"/>
        <end position="144"/>
    </location>
</feature>
<evidence type="ECO:0000313" key="4">
    <source>
        <dbReference type="Proteomes" id="UP001642409"/>
    </source>
</evidence>
<reference evidence="2" key="1">
    <citation type="submission" date="2023-06" db="EMBL/GenBank/DDBJ databases">
        <authorList>
            <person name="Kurt Z."/>
        </authorList>
    </citation>
    <scope>NUCLEOTIDE SEQUENCE</scope>
</reference>
<keyword evidence="1" id="KW-0812">Transmembrane</keyword>
<evidence type="ECO:0000313" key="3">
    <source>
        <dbReference type="EMBL" id="CAL6069588.1"/>
    </source>
</evidence>
<gene>
    <name evidence="3" type="ORF">HINF_LOCUS54051</name>
    <name evidence="2" type="ORF">HINF_LOCUS8053</name>
</gene>
<comment type="caution">
    <text evidence="2">The sequence shown here is derived from an EMBL/GenBank/DDBJ whole genome shotgun (WGS) entry which is preliminary data.</text>
</comment>
<evidence type="ECO:0000313" key="2">
    <source>
        <dbReference type="EMBL" id="CAI9920408.1"/>
    </source>
</evidence>
<name>A0AA86NJD4_9EUKA</name>
<evidence type="ECO:0000256" key="1">
    <source>
        <dbReference type="SAM" id="Phobius"/>
    </source>
</evidence>
<sequence length="158" mass="17938">MLFLCSLQIDQFQVSDLRIEQLILKFDVCTTVSQGAKIFISVNMQVSNSHLIFAKNFVINSSNITYVTMTCEDQVIVAQCNEKLASLKKNIQVNITFQQFQGKDKVAIIKQNVKVDTYSKNTEIIAIASVCGAIFILLFFVQVIQFKSKNKQQPYLLE</sequence>
<keyword evidence="4" id="KW-1185">Reference proteome</keyword>
<dbReference type="Proteomes" id="UP001642409">
    <property type="component" value="Unassembled WGS sequence"/>
</dbReference>
<dbReference type="EMBL" id="CATOUU010000199">
    <property type="protein sequence ID" value="CAI9920408.1"/>
    <property type="molecule type" value="Genomic_DNA"/>
</dbReference>
<dbReference type="EMBL" id="CAXDID020000278">
    <property type="protein sequence ID" value="CAL6069588.1"/>
    <property type="molecule type" value="Genomic_DNA"/>
</dbReference>
<keyword evidence="1" id="KW-1133">Transmembrane helix</keyword>
<keyword evidence="1" id="KW-0472">Membrane</keyword>
<dbReference type="AlphaFoldDB" id="A0AA86NJD4"/>
<organism evidence="2">
    <name type="scientific">Hexamita inflata</name>
    <dbReference type="NCBI Taxonomy" id="28002"/>
    <lineage>
        <taxon>Eukaryota</taxon>
        <taxon>Metamonada</taxon>
        <taxon>Diplomonadida</taxon>
        <taxon>Hexamitidae</taxon>
        <taxon>Hexamitinae</taxon>
        <taxon>Hexamita</taxon>
    </lineage>
</organism>
<protein>
    <submittedName>
        <fullName evidence="3">Hypothetical_protein</fullName>
    </submittedName>
</protein>
<accession>A0AA86NJD4</accession>